<dbReference type="KEGG" id="tca:103313235"/>
<protein>
    <recommendedName>
        <fullName evidence="6">THAP-type domain-containing protein</fullName>
    </recommendedName>
</protein>
<evidence type="ECO:0000256" key="3">
    <source>
        <dbReference type="ARBA" id="ARBA00022833"/>
    </source>
</evidence>
<proteinExistence type="predicted"/>
<evidence type="ECO:0000313" key="7">
    <source>
        <dbReference type="EMBL" id="EFA13362.1"/>
    </source>
</evidence>
<evidence type="ECO:0000256" key="1">
    <source>
        <dbReference type="ARBA" id="ARBA00022723"/>
    </source>
</evidence>
<dbReference type="AlphaFoldDB" id="D7GYD2"/>
<sequence>MAGYRKYSCKYPGCTSDYVPNKGQSNKHFFTFPKNPKLQELWRNACKIEDPNLLLSFLFALECVSALHVPPRGRSVGNCLLTDKVKVIAKQTLFCFKSRADRQNMPTLTDLIFL</sequence>
<keyword evidence="8" id="KW-1185">Reference proteome</keyword>
<evidence type="ECO:0000259" key="6">
    <source>
        <dbReference type="PROSITE" id="PS50950"/>
    </source>
</evidence>
<keyword evidence="1" id="KW-0479">Metal-binding</keyword>
<keyword evidence="3" id="KW-0862">Zinc</keyword>
<feature type="domain" description="THAP-type" evidence="6">
    <location>
        <begin position="1"/>
        <end position="94"/>
    </location>
</feature>
<evidence type="ECO:0000256" key="2">
    <source>
        <dbReference type="ARBA" id="ARBA00022771"/>
    </source>
</evidence>
<dbReference type="PhylomeDB" id="D7GYD2"/>
<evidence type="ECO:0000256" key="5">
    <source>
        <dbReference type="PROSITE-ProRule" id="PRU00309"/>
    </source>
</evidence>
<dbReference type="InParanoid" id="D7GYD2"/>
<accession>D7GYD2</accession>
<name>D7GYD2_TRICA</name>
<dbReference type="KEGG" id="tca:107397972"/>
<reference evidence="7 8" key="2">
    <citation type="journal article" date="2010" name="Nucleic Acids Res.">
        <title>BeetleBase in 2010: revisions to provide comprehensive genomic information for Tribolium castaneum.</title>
        <authorList>
            <person name="Kim H.S."/>
            <person name="Murphy T."/>
            <person name="Xia J."/>
            <person name="Caragea D."/>
            <person name="Park Y."/>
            <person name="Beeman R.W."/>
            <person name="Lorenzen M.D."/>
            <person name="Butcher S."/>
            <person name="Manak J.R."/>
            <person name="Brown S.J."/>
        </authorList>
    </citation>
    <scope>NUCLEOTIDE SEQUENCE [LARGE SCALE GENOMIC DNA]</scope>
    <source>
        <strain evidence="7 8">Georgia GA2</strain>
    </source>
</reference>
<gene>
    <name evidence="7" type="primary">AUGUSTUS-3.0.2_00035</name>
    <name evidence="7" type="ORF">TcasGA2_TC000035</name>
</gene>
<dbReference type="EMBL" id="KQ972679">
    <property type="protein sequence ID" value="EFA13362.1"/>
    <property type="molecule type" value="Genomic_DNA"/>
</dbReference>
<dbReference type="Proteomes" id="UP000007266">
    <property type="component" value="Unassembled WGS sequence"/>
</dbReference>
<reference evidence="7 8" key="1">
    <citation type="journal article" date="2008" name="Nature">
        <title>The genome of the model beetle and pest Tribolium castaneum.</title>
        <authorList>
            <consortium name="Tribolium Genome Sequencing Consortium"/>
            <person name="Richards S."/>
            <person name="Gibbs R.A."/>
            <person name="Weinstock G.M."/>
            <person name="Brown S.J."/>
            <person name="Denell R."/>
            <person name="Beeman R.W."/>
            <person name="Gibbs R."/>
            <person name="Beeman R.W."/>
            <person name="Brown S.J."/>
            <person name="Bucher G."/>
            <person name="Friedrich M."/>
            <person name="Grimmelikhuijzen C.J."/>
            <person name="Klingler M."/>
            <person name="Lorenzen M."/>
            <person name="Richards S."/>
            <person name="Roth S."/>
            <person name="Schroder R."/>
            <person name="Tautz D."/>
            <person name="Zdobnov E.M."/>
            <person name="Muzny D."/>
            <person name="Gibbs R.A."/>
            <person name="Weinstock G.M."/>
            <person name="Attaway T."/>
            <person name="Bell S."/>
            <person name="Buhay C.J."/>
            <person name="Chandrabose M.N."/>
            <person name="Chavez D."/>
            <person name="Clerk-Blankenburg K.P."/>
            <person name="Cree A."/>
            <person name="Dao M."/>
            <person name="Davis C."/>
            <person name="Chacko J."/>
            <person name="Dinh H."/>
            <person name="Dugan-Rocha S."/>
            <person name="Fowler G."/>
            <person name="Garner T.T."/>
            <person name="Garnes J."/>
            <person name="Gnirke A."/>
            <person name="Hawes A."/>
            <person name="Hernandez J."/>
            <person name="Hines S."/>
            <person name="Holder M."/>
            <person name="Hume J."/>
            <person name="Jhangiani S.N."/>
            <person name="Joshi V."/>
            <person name="Khan Z.M."/>
            <person name="Jackson L."/>
            <person name="Kovar C."/>
            <person name="Kowis A."/>
            <person name="Lee S."/>
            <person name="Lewis L.R."/>
            <person name="Margolis J."/>
            <person name="Morgan M."/>
            <person name="Nazareth L.V."/>
            <person name="Nguyen N."/>
            <person name="Okwuonu G."/>
            <person name="Parker D."/>
            <person name="Richards S."/>
            <person name="Ruiz S.J."/>
            <person name="Santibanez J."/>
            <person name="Savard J."/>
            <person name="Scherer S.E."/>
            <person name="Schneider B."/>
            <person name="Sodergren E."/>
            <person name="Tautz D."/>
            <person name="Vattahil S."/>
            <person name="Villasana D."/>
            <person name="White C.S."/>
            <person name="Wright R."/>
            <person name="Park Y."/>
            <person name="Beeman R.W."/>
            <person name="Lord J."/>
            <person name="Oppert B."/>
            <person name="Lorenzen M."/>
            <person name="Brown S."/>
            <person name="Wang L."/>
            <person name="Savard J."/>
            <person name="Tautz D."/>
            <person name="Richards S."/>
            <person name="Weinstock G."/>
            <person name="Gibbs R.A."/>
            <person name="Liu Y."/>
            <person name="Worley K."/>
            <person name="Weinstock G."/>
            <person name="Elsik C.G."/>
            <person name="Reese J.T."/>
            <person name="Elhaik E."/>
            <person name="Landan G."/>
            <person name="Graur D."/>
            <person name="Arensburger P."/>
            <person name="Atkinson P."/>
            <person name="Beeman R.W."/>
            <person name="Beidler J."/>
            <person name="Brown S.J."/>
            <person name="Demuth J.P."/>
            <person name="Drury D.W."/>
            <person name="Du Y.Z."/>
            <person name="Fujiwara H."/>
            <person name="Lorenzen M."/>
            <person name="Maselli V."/>
            <person name="Osanai M."/>
            <person name="Park Y."/>
            <person name="Robertson H.M."/>
            <person name="Tu Z."/>
            <person name="Wang J.J."/>
            <person name="Wang S."/>
            <person name="Richards S."/>
            <person name="Song H."/>
            <person name="Zhang L."/>
            <person name="Sodergren E."/>
            <person name="Werner D."/>
            <person name="Stanke M."/>
            <person name="Morgenstern B."/>
            <person name="Solovyev V."/>
            <person name="Kosarev P."/>
            <person name="Brown G."/>
            <person name="Chen H.C."/>
            <person name="Ermolaeva O."/>
            <person name="Hlavina W."/>
            <person name="Kapustin Y."/>
            <person name="Kiryutin B."/>
            <person name="Kitts P."/>
            <person name="Maglott D."/>
            <person name="Pruitt K."/>
            <person name="Sapojnikov V."/>
            <person name="Souvorov A."/>
            <person name="Mackey A.J."/>
            <person name="Waterhouse R.M."/>
            <person name="Wyder S."/>
            <person name="Zdobnov E.M."/>
            <person name="Zdobnov E.M."/>
            <person name="Wyder S."/>
            <person name="Kriventseva E.V."/>
            <person name="Kadowaki T."/>
            <person name="Bork P."/>
            <person name="Aranda M."/>
            <person name="Bao R."/>
            <person name="Beermann A."/>
            <person name="Berns N."/>
            <person name="Bolognesi R."/>
            <person name="Bonneton F."/>
            <person name="Bopp D."/>
            <person name="Brown S.J."/>
            <person name="Bucher G."/>
            <person name="Butts T."/>
            <person name="Chaumot A."/>
            <person name="Denell R.E."/>
            <person name="Ferrier D.E."/>
            <person name="Friedrich M."/>
            <person name="Gordon C.M."/>
            <person name="Jindra M."/>
            <person name="Klingler M."/>
            <person name="Lan Q."/>
            <person name="Lattorff H.M."/>
            <person name="Laudet V."/>
            <person name="von Levetsow C."/>
            <person name="Liu Z."/>
            <person name="Lutz R."/>
            <person name="Lynch J.A."/>
            <person name="da Fonseca R.N."/>
            <person name="Posnien N."/>
            <person name="Reuter R."/>
            <person name="Roth S."/>
            <person name="Savard J."/>
            <person name="Schinko J.B."/>
            <person name="Schmitt C."/>
            <person name="Schoppmeier M."/>
            <person name="Schroder R."/>
            <person name="Shippy T.D."/>
            <person name="Simonnet F."/>
            <person name="Marques-Souza H."/>
            <person name="Tautz D."/>
            <person name="Tomoyasu Y."/>
            <person name="Trauner J."/>
            <person name="Van der Zee M."/>
            <person name="Vervoort M."/>
            <person name="Wittkopp N."/>
            <person name="Wimmer E.A."/>
            <person name="Yang X."/>
            <person name="Jones A.K."/>
            <person name="Sattelle D.B."/>
            <person name="Ebert P.R."/>
            <person name="Nelson D."/>
            <person name="Scott J.G."/>
            <person name="Beeman R.W."/>
            <person name="Muthukrishnan S."/>
            <person name="Kramer K.J."/>
            <person name="Arakane Y."/>
            <person name="Beeman R.W."/>
            <person name="Zhu Q."/>
            <person name="Hogenkamp D."/>
            <person name="Dixit R."/>
            <person name="Oppert B."/>
            <person name="Jiang H."/>
            <person name="Zou Z."/>
            <person name="Marshall J."/>
            <person name="Elpidina E."/>
            <person name="Vinokurov K."/>
            <person name="Oppert C."/>
            <person name="Zou Z."/>
            <person name="Evans J."/>
            <person name="Lu Z."/>
            <person name="Zhao P."/>
            <person name="Sumathipala N."/>
            <person name="Altincicek B."/>
            <person name="Vilcinskas A."/>
            <person name="Williams M."/>
            <person name="Hultmark D."/>
            <person name="Hetru C."/>
            <person name="Jiang H."/>
            <person name="Grimmelikhuijzen C.J."/>
            <person name="Hauser F."/>
            <person name="Cazzamali G."/>
            <person name="Williamson M."/>
            <person name="Park Y."/>
            <person name="Li B."/>
            <person name="Tanaka Y."/>
            <person name="Predel R."/>
            <person name="Neupert S."/>
            <person name="Schachtner J."/>
            <person name="Verleyen P."/>
            <person name="Raible F."/>
            <person name="Bork P."/>
            <person name="Friedrich M."/>
            <person name="Walden K.K."/>
            <person name="Robertson H.M."/>
            <person name="Angeli S."/>
            <person name="Foret S."/>
            <person name="Bucher G."/>
            <person name="Schuetz S."/>
            <person name="Maleszka R."/>
            <person name="Wimmer E.A."/>
            <person name="Beeman R.W."/>
            <person name="Lorenzen M."/>
            <person name="Tomoyasu Y."/>
            <person name="Miller S.C."/>
            <person name="Grossmann D."/>
            <person name="Bucher G."/>
        </authorList>
    </citation>
    <scope>NUCLEOTIDE SEQUENCE [LARGE SCALE GENOMIC DNA]</scope>
    <source>
        <strain evidence="7 8">Georgia GA2</strain>
    </source>
</reference>
<dbReference type="KEGG" id="tca:103313288"/>
<dbReference type="Pfam" id="PF05485">
    <property type="entry name" value="THAP"/>
    <property type="match status" value="1"/>
</dbReference>
<dbReference type="OrthoDB" id="7683421at2759"/>
<evidence type="ECO:0000313" key="8">
    <source>
        <dbReference type="Proteomes" id="UP000007266"/>
    </source>
</evidence>
<evidence type="ECO:0000256" key="4">
    <source>
        <dbReference type="ARBA" id="ARBA00023125"/>
    </source>
</evidence>
<dbReference type="KEGG" id="tca:107398257"/>
<dbReference type="GO" id="GO:0008270">
    <property type="term" value="F:zinc ion binding"/>
    <property type="evidence" value="ECO:0007669"/>
    <property type="project" value="UniProtKB-KW"/>
</dbReference>
<keyword evidence="4 5" id="KW-0238">DNA-binding</keyword>
<dbReference type="GO" id="GO:0003677">
    <property type="term" value="F:DNA binding"/>
    <property type="evidence" value="ECO:0007669"/>
    <property type="project" value="UniProtKB-UniRule"/>
</dbReference>
<organism evidence="7 8">
    <name type="scientific">Tribolium castaneum</name>
    <name type="common">Red flour beetle</name>
    <dbReference type="NCBI Taxonomy" id="7070"/>
    <lineage>
        <taxon>Eukaryota</taxon>
        <taxon>Metazoa</taxon>
        <taxon>Ecdysozoa</taxon>
        <taxon>Arthropoda</taxon>
        <taxon>Hexapoda</taxon>
        <taxon>Insecta</taxon>
        <taxon>Pterygota</taxon>
        <taxon>Neoptera</taxon>
        <taxon>Endopterygota</taxon>
        <taxon>Coleoptera</taxon>
        <taxon>Polyphaga</taxon>
        <taxon>Cucujiformia</taxon>
        <taxon>Tenebrionidae</taxon>
        <taxon>Tenebrionidae incertae sedis</taxon>
        <taxon>Tribolium</taxon>
    </lineage>
</organism>
<dbReference type="InterPro" id="IPR006612">
    <property type="entry name" value="THAP_Znf"/>
</dbReference>
<dbReference type="PROSITE" id="PS50950">
    <property type="entry name" value="ZF_THAP"/>
    <property type="match status" value="1"/>
</dbReference>
<dbReference type="HOGENOM" id="CLU_170595_0_0_1"/>
<dbReference type="SUPFAM" id="SSF57716">
    <property type="entry name" value="Glucocorticoid receptor-like (DNA-binding domain)"/>
    <property type="match status" value="1"/>
</dbReference>
<keyword evidence="2 5" id="KW-0863">Zinc-finger</keyword>